<evidence type="ECO:0000313" key="1">
    <source>
        <dbReference type="EMBL" id="EQA73172.1"/>
    </source>
</evidence>
<protein>
    <submittedName>
        <fullName evidence="1">Uncharacterized protein</fullName>
    </submittedName>
</protein>
<dbReference type="AlphaFoldDB" id="T0GW90"/>
<dbReference type="EMBL" id="AKWY02000007">
    <property type="protein sequence ID" value="EQA73172.1"/>
    <property type="molecule type" value="Genomic_DNA"/>
</dbReference>
<reference evidence="1 2" key="1">
    <citation type="submission" date="2013-05" db="EMBL/GenBank/DDBJ databases">
        <authorList>
            <person name="Harkins D.M."/>
            <person name="Durkin A.S."/>
            <person name="Brinkac L.M."/>
            <person name="Haft D.H."/>
            <person name="Selengut J.D."/>
            <person name="Sanka R."/>
            <person name="DePew J."/>
            <person name="Purushe J."/>
            <person name="Hartskeerl R.A."/>
            <person name="Ahmed A."/>
            <person name="van der Linden H."/>
            <person name="Goris M.G.A."/>
            <person name="Vinetz J.M."/>
            <person name="Sutton G.G."/>
            <person name="Nierman W.C."/>
            <person name="Fouts D.E."/>
        </authorList>
    </citation>
    <scope>NUCLEOTIDE SEQUENCE [LARGE SCALE GENOMIC DNA]</scope>
    <source>
        <strain evidence="1 2">CZ214</strain>
    </source>
</reference>
<name>T0GW90_9LEPT</name>
<gene>
    <name evidence="1" type="ORF">LEP1GSC059_0120</name>
</gene>
<evidence type="ECO:0000313" key="2">
    <source>
        <dbReference type="Proteomes" id="UP000015442"/>
    </source>
</evidence>
<accession>T0GW90</accession>
<organism evidence="1 2">
    <name type="scientific">Leptospira noguchii serovar Panama str. CZ214</name>
    <dbReference type="NCBI Taxonomy" id="1001595"/>
    <lineage>
        <taxon>Bacteria</taxon>
        <taxon>Pseudomonadati</taxon>
        <taxon>Spirochaetota</taxon>
        <taxon>Spirochaetia</taxon>
        <taxon>Leptospirales</taxon>
        <taxon>Leptospiraceae</taxon>
        <taxon>Leptospira</taxon>
    </lineage>
</organism>
<dbReference type="Proteomes" id="UP000015442">
    <property type="component" value="Unassembled WGS sequence"/>
</dbReference>
<sequence length="47" mass="5702">MAIKSYLKNILEFSILSKDKIFSRWHLTELLSFFNNSILFHQFRPKV</sequence>
<proteinExistence type="predicted"/>
<comment type="caution">
    <text evidence="1">The sequence shown here is derived from an EMBL/GenBank/DDBJ whole genome shotgun (WGS) entry which is preliminary data.</text>
</comment>